<proteinExistence type="predicted"/>
<feature type="transmembrane region" description="Helical" evidence="4">
    <location>
        <begin position="106"/>
        <end position="128"/>
    </location>
</feature>
<dbReference type="InterPro" id="IPR011701">
    <property type="entry name" value="MFS"/>
</dbReference>
<feature type="transmembrane region" description="Helical" evidence="4">
    <location>
        <begin position="21"/>
        <end position="41"/>
    </location>
</feature>
<dbReference type="EMBL" id="FMZX01000007">
    <property type="protein sequence ID" value="SDD40365.1"/>
    <property type="molecule type" value="Genomic_DNA"/>
</dbReference>
<dbReference type="InterPro" id="IPR020846">
    <property type="entry name" value="MFS_dom"/>
</dbReference>
<dbReference type="STRING" id="938405.SAMN02927895_00033"/>
<gene>
    <name evidence="6" type="ORF">SAMN04487779_1007160</name>
</gene>
<feature type="domain" description="Major facilitator superfamily (MFS) profile" evidence="5">
    <location>
        <begin position="16"/>
        <end position="402"/>
    </location>
</feature>
<feature type="transmembrane region" description="Helical" evidence="4">
    <location>
        <begin position="376"/>
        <end position="399"/>
    </location>
</feature>
<organism evidence="6 7">
    <name type="scientific">Belnapia rosea</name>
    <dbReference type="NCBI Taxonomy" id="938405"/>
    <lineage>
        <taxon>Bacteria</taxon>
        <taxon>Pseudomonadati</taxon>
        <taxon>Pseudomonadota</taxon>
        <taxon>Alphaproteobacteria</taxon>
        <taxon>Acetobacterales</taxon>
        <taxon>Roseomonadaceae</taxon>
        <taxon>Belnapia</taxon>
    </lineage>
</organism>
<keyword evidence="3 4" id="KW-0472">Membrane</keyword>
<dbReference type="InterPro" id="IPR036259">
    <property type="entry name" value="MFS_trans_sf"/>
</dbReference>
<evidence type="ECO:0000256" key="1">
    <source>
        <dbReference type="ARBA" id="ARBA00022692"/>
    </source>
</evidence>
<dbReference type="Gene3D" id="1.20.1250.20">
    <property type="entry name" value="MFS general substrate transporter like domains"/>
    <property type="match status" value="2"/>
</dbReference>
<sequence length="416" mass="43160">MAATPGGVDSRYAWMRLAASVALSTLGGVGLWSIVVALPAVQAEFGTLRAGASLPYTLTTIGFAIGGIAMGRAADRFGVMVPVIFGTVALAAGYVASAFAGSMGQFAVIYGVLVGLLGSCATFGPLVADTSLWFARQRGLAVSLCASGNYFAGAFWPPVFSHFIETVGWRQTHIGVGVFCLVTMLPLALVLRRPPPVQGAAAPVQGEGRNGHRGTFGLPPNALQALLMVAGISCCVAMAMPQVHIVAYCVDLGYGAARGAEMLSLMLACGVVSRLASGWILDRIGSRATLLLGATLQAVALSLFLPFDGLSSLYAISAVFGLFQGGIVPSYAIIVRESFPPREAGLRVGLVLSSTLVGMALGGWMSGAIFDATASYQMAVINGLAWNALTMVIAAWLLWRGRTGFQAPSTRSVWQS</sequence>
<dbReference type="CDD" id="cd17355">
    <property type="entry name" value="MFS_YcxA_like"/>
    <property type="match status" value="1"/>
</dbReference>
<dbReference type="AlphaFoldDB" id="A0A1G6UIK7"/>
<dbReference type="SUPFAM" id="SSF103473">
    <property type="entry name" value="MFS general substrate transporter"/>
    <property type="match status" value="1"/>
</dbReference>
<evidence type="ECO:0000313" key="7">
    <source>
        <dbReference type="Proteomes" id="UP000198925"/>
    </source>
</evidence>
<dbReference type="PANTHER" id="PTHR11360:SF290">
    <property type="entry name" value="MONOCARBOXYLATE MFS PERMEASE"/>
    <property type="match status" value="1"/>
</dbReference>
<dbReference type="Pfam" id="PF07690">
    <property type="entry name" value="MFS_1"/>
    <property type="match status" value="1"/>
</dbReference>
<dbReference type="PROSITE" id="PS50850">
    <property type="entry name" value="MFS"/>
    <property type="match status" value="1"/>
</dbReference>
<dbReference type="InterPro" id="IPR050327">
    <property type="entry name" value="Proton-linked_MCT"/>
</dbReference>
<dbReference type="Proteomes" id="UP000198925">
    <property type="component" value="Unassembled WGS sequence"/>
</dbReference>
<feature type="transmembrane region" description="Helical" evidence="4">
    <location>
        <begin position="263"/>
        <end position="281"/>
    </location>
</feature>
<keyword evidence="2 4" id="KW-1133">Transmembrane helix</keyword>
<feature type="transmembrane region" description="Helical" evidence="4">
    <location>
        <begin position="140"/>
        <end position="160"/>
    </location>
</feature>
<feature type="transmembrane region" description="Helical" evidence="4">
    <location>
        <begin position="288"/>
        <end position="307"/>
    </location>
</feature>
<accession>A0A1G6UIK7</accession>
<evidence type="ECO:0000256" key="4">
    <source>
        <dbReference type="SAM" id="Phobius"/>
    </source>
</evidence>
<feature type="transmembrane region" description="Helical" evidence="4">
    <location>
        <begin position="53"/>
        <end position="70"/>
    </location>
</feature>
<feature type="transmembrane region" description="Helical" evidence="4">
    <location>
        <begin position="172"/>
        <end position="191"/>
    </location>
</feature>
<evidence type="ECO:0000256" key="3">
    <source>
        <dbReference type="ARBA" id="ARBA00023136"/>
    </source>
</evidence>
<dbReference type="PANTHER" id="PTHR11360">
    <property type="entry name" value="MONOCARBOXYLATE TRANSPORTER"/>
    <property type="match status" value="1"/>
</dbReference>
<protein>
    <submittedName>
        <fullName evidence="6">Cyanate permease</fullName>
    </submittedName>
</protein>
<keyword evidence="1 4" id="KW-0812">Transmembrane</keyword>
<evidence type="ECO:0000256" key="2">
    <source>
        <dbReference type="ARBA" id="ARBA00022989"/>
    </source>
</evidence>
<feature type="transmembrane region" description="Helical" evidence="4">
    <location>
        <begin position="313"/>
        <end position="334"/>
    </location>
</feature>
<feature type="transmembrane region" description="Helical" evidence="4">
    <location>
        <begin position="222"/>
        <end position="243"/>
    </location>
</feature>
<feature type="transmembrane region" description="Helical" evidence="4">
    <location>
        <begin position="346"/>
        <end position="370"/>
    </location>
</feature>
<name>A0A1G6UIK7_9PROT</name>
<reference evidence="6 7" key="1">
    <citation type="submission" date="2016-10" db="EMBL/GenBank/DDBJ databases">
        <authorList>
            <person name="de Groot N.N."/>
        </authorList>
    </citation>
    <scope>NUCLEOTIDE SEQUENCE [LARGE SCALE GENOMIC DNA]</scope>
    <source>
        <strain evidence="6 7">CPCC 100156</strain>
    </source>
</reference>
<evidence type="ECO:0000313" key="6">
    <source>
        <dbReference type="EMBL" id="SDD40365.1"/>
    </source>
</evidence>
<feature type="transmembrane region" description="Helical" evidence="4">
    <location>
        <begin position="77"/>
        <end position="100"/>
    </location>
</feature>
<evidence type="ECO:0000259" key="5">
    <source>
        <dbReference type="PROSITE" id="PS50850"/>
    </source>
</evidence>
<keyword evidence="7" id="KW-1185">Reference proteome</keyword>
<dbReference type="GO" id="GO:0022857">
    <property type="term" value="F:transmembrane transporter activity"/>
    <property type="evidence" value="ECO:0007669"/>
    <property type="project" value="InterPro"/>
</dbReference>
<dbReference type="RefSeq" id="WP_218127954.1">
    <property type="nucleotide sequence ID" value="NZ_FMZX01000007.1"/>
</dbReference>